<dbReference type="Proteomes" id="UP000821865">
    <property type="component" value="Chromosome 4"/>
</dbReference>
<reference evidence="1" key="1">
    <citation type="submission" date="2020-05" db="EMBL/GenBank/DDBJ databases">
        <title>Large-scale comparative analyses of tick genomes elucidate their genetic diversity and vector capacities.</title>
        <authorList>
            <person name="Jia N."/>
            <person name="Wang J."/>
            <person name="Shi W."/>
            <person name="Du L."/>
            <person name="Sun Y."/>
            <person name="Zhan W."/>
            <person name="Jiang J."/>
            <person name="Wang Q."/>
            <person name="Zhang B."/>
            <person name="Ji P."/>
            <person name="Sakyi L.B."/>
            <person name="Cui X."/>
            <person name="Yuan T."/>
            <person name="Jiang B."/>
            <person name="Yang W."/>
            <person name="Lam T.T.-Y."/>
            <person name="Chang Q."/>
            <person name="Ding S."/>
            <person name="Wang X."/>
            <person name="Zhu J."/>
            <person name="Ruan X."/>
            <person name="Zhao L."/>
            <person name="Wei J."/>
            <person name="Que T."/>
            <person name="Du C."/>
            <person name="Cheng J."/>
            <person name="Dai P."/>
            <person name="Han X."/>
            <person name="Huang E."/>
            <person name="Gao Y."/>
            <person name="Liu J."/>
            <person name="Shao H."/>
            <person name="Ye R."/>
            <person name="Li L."/>
            <person name="Wei W."/>
            <person name="Wang X."/>
            <person name="Wang C."/>
            <person name="Yang T."/>
            <person name="Huo Q."/>
            <person name="Li W."/>
            <person name="Guo W."/>
            <person name="Chen H."/>
            <person name="Zhou L."/>
            <person name="Ni X."/>
            <person name="Tian J."/>
            <person name="Zhou Y."/>
            <person name="Sheng Y."/>
            <person name="Liu T."/>
            <person name="Pan Y."/>
            <person name="Xia L."/>
            <person name="Li J."/>
            <person name="Zhao F."/>
            <person name="Cao W."/>
        </authorList>
    </citation>
    <scope>NUCLEOTIDE SEQUENCE</scope>
    <source>
        <strain evidence="1">Dsil-2018</strain>
    </source>
</reference>
<evidence type="ECO:0000313" key="2">
    <source>
        <dbReference type="Proteomes" id="UP000821865"/>
    </source>
</evidence>
<organism evidence="1 2">
    <name type="scientific">Dermacentor silvarum</name>
    <name type="common">Tick</name>
    <dbReference type="NCBI Taxonomy" id="543639"/>
    <lineage>
        <taxon>Eukaryota</taxon>
        <taxon>Metazoa</taxon>
        <taxon>Ecdysozoa</taxon>
        <taxon>Arthropoda</taxon>
        <taxon>Chelicerata</taxon>
        <taxon>Arachnida</taxon>
        <taxon>Acari</taxon>
        <taxon>Parasitiformes</taxon>
        <taxon>Ixodida</taxon>
        <taxon>Ixodoidea</taxon>
        <taxon>Ixodidae</taxon>
        <taxon>Rhipicephalinae</taxon>
        <taxon>Dermacentor</taxon>
    </lineage>
</organism>
<comment type="caution">
    <text evidence="1">The sequence shown here is derived from an EMBL/GenBank/DDBJ whole genome shotgun (WGS) entry which is preliminary data.</text>
</comment>
<protein>
    <submittedName>
        <fullName evidence="1">Uncharacterized protein</fullName>
    </submittedName>
</protein>
<sequence length="98" mass="10795">MESSPYLFILPKVPVDTASMAVVRKNFKIEAEPCVQGHDCAHSIVAFMTSFLPAAIKHDWHISVADCVLRDVSCLVQVLLTAVIAAPWSFLEMPLNVL</sequence>
<gene>
    <name evidence="1" type="ORF">HPB49_004980</name>
</gene>
<dbReference type="EMBL" id="CM023473">
    <property type="protein sequence ID" value="KAH7953121.1"/>
    <property type="molecule type" value="Genomic_DNA"/>
</dbReference>
<name>A0ACB8CVH0_DERSI</name>
<evidence type="ECO:0000313" key="1">
    <source>
        <dbReference type="EMBL" id="KAH7953121.1"/>
    </source>
</evidence>
<proteinExistence type="predicted"/>
<accession>A0ACB8CVH0</accession>
<keyword evidence="2" id="KW-1185">Reference proteome</keyword>